<comment type="cofactor">
    <cofactor evidence="1">
        <name>FAD</name>
        <dbReference type="ChEBI" id="CHEBI:57692"/>
    </cofactor>
</comment>
<dbReference type="PANTHER" id="PTHR42913:SF3">
    <property type="entry name" value="64 KDA MITOCHONDRIAL NADH DEHYDROGENASE (EUROFUNG)"/>
    <property type="match status" value="1"/>
</dbReference>
<evidence type="ECO:0000313" key="7">
    <source>
        <dbReference type="EMBL" id="MBD0382472.1"/>
    </source>
</evidence>
<comment type="similarity">
    <text evidence="2">Belongs to the NADH dehydrogenase family.</text>
</comment>
<dbReference type="InterPro" id="IPR051169">
    <property type="entry name" value="NADH-Q_oxidoreductase"/>
</dbReference>
<dbReference type="AlphaFoldDB" id="A0A926KR00"/>
<dbReference type="EMBL" id="JACVVD010000007">
    <property type="protein sequence ID" value="MBD0382472.1"/>
    <property type="molecule type" value="Genomic_DNA"/>
</dbReference>
<keyword evidence="8" id="KW-1185">Reference proteome</keyword>
<gene>
    <name evidence="7" type="ORF">ICC18_20345</name>
</gene>
<keyword evidence="3" id="KW-0285">Flavoprotein</keyword>
<evidence type="ECO:0000256" key="1">
    <source>
        <dbReference type="ARBA" id="ARBA00001974"/>
    </source>
</evidence>
<dbReference type="Gene3D" id="3.50.50.100">
    <property type="match status" value="1"/>
</dbReference>
<comment type="caution">
    <text evidence="7">The sequence shown here is derived from an EMBL/GenBank/DDBJ whole genome shotgun (WGS) entry which is preliminary data.</text>
</comment>
<keyword evidence="4" id="KW-0274">FAD</keyword>
<dbReference type="GO" id="GO:0019646">
    <property type="term" value="P:aerobic electron transport chain"/>
    <property type="evidence" value="ECO:0007669"/>
    <property type="project" value="TreeGrafter"/>
</dbReference>
<dbReference type="InterPro" id="IPR023753">
    <property type="entry name" value="FAD/NAD-binding_dom"/>
</dbReference>
<sequence>MFATPASPLKSRSASDSCLSRLSEAASPASKPPASSYAVCAARRQRLEKELSEVGVRILHGARAEAYREAEGALLLRGAGMVPVGACVWTLGLRPNPLVLQLGLPVESNGKLQIDAHYHVKGSGNIYAIGDCAHVFDPATGKPDGMTCKEAIPQAARLTKILKAELAGEKGPAHTSYTNLFCIGLGPDRGFIWIQKWGMNIVLTGKLGRQIRKLTWDIASLMSRKVTDQLHPEAGQKQA</sequence>
<keyword evidence="5" id="KW-0560">Oxidoreductase</keyword>
<evidence type="ECO:0000256" key="4">
    <source>
        <dbReference type="ARBA" id="ARBA00022827"/>
    </source>
</evidence>
<evidence type="ECO:0000313" key="8">
    <source>
        <dbReference type="Proteomes" id="UP000650466"/>
    </source>
</evidence>
<dbReference type="Pfam" id="PF07992">
    <property type="entry name" value="Pyr_redox_2"/>
    <property type="match status" value="1"/>
</dbReference>
<accession>A0A926KR00</accession>
<protein>
    <submittedName>
        <fullName evidence="7">FAD-dependent oxidoreductase</fullName>
    </submittedName>
</protein>
<dbReference type="PANTHER" id="PTHR42913">
    <property type="entry name" value="APOPTOSIS-INDUCING FACTOR 1"/>
    <property type="match status" value="1"/>
</dbReference>
<dbReference type="GO" id="GO:0003955">
    <property type="term" value="F:NAD(P)H dehydrogenase (quinone) activity"/>
    <property type="evidence" value="ECO:0007669"/>
    <property type="project" value="TreeGrafter"/>
</dbReference>
<evidence type="ECO:0000256" key="3">
    <source>
        <dbReference type="ARBA" id="ARBA00022630"/>
    </source>
</evidence>
<reference evidence="7" key="1">
    <citation type="submission" date="2020-09" db="EMBL/GenBank/DDBJ databases">
        <title>Draft Genome Sequence of Paenibacillus sp. WST5.</title>
        <authorList>
            <person name="Bao Z."/>
        </authorList>
    </citation>
    <scope>NUCLEOTIDE SEQUENCE</scope>
    <source>
        <strain evidence="7">WST5</strain>
    </source>
</reference>
<dbReference type="Proteomes" id="UP000650466">
    <property type="component" value="Unassembled WGS sequence"/>
</dbReference>
<proteinExistence type="inferred from homology"/>
<evidence type="ECO:0000256" key="2">
    <source>
        <dbReference type="ARBA" id="ARBA00005272"/>
    </source>
</evidence>
<name>A0A926KR00_9BACL</name>
<dbReference type="SUPFAM" id="SSF51905">
    <property type="entry name" value="FAD/NAD(P)-binding domain"/>
    <property type="match status" value="1"/>
</dbReference>
<feature type="domain" description="FAD/NAD(P)-binding" evidence="6">
    <location>
        <begin position="44"/>
        <end position="154"/>
    </location>
</feature>
<dbReference type="InterPro" id="IPR036188">
    <property type="entry name" value="FAD/NAD-bd_sf"/>
</dbReference>
<evidence type="ECO:0000256" key="5">
    <source>
        <dbReference type="ARBA" id="ARBA00023002"/>
    </source>
</evidence>
<organism evidence="7 8">
    <name type="scientific">Paenibacillus sedimenti</name>
    <dbReference type="NCBI Taxonomy" id="2770274"/>
    <lineage>
        <taxon>Bacteria</taxon>
        <taxon>Bacillati</taxon>
        <taxon>Bacillota</taxon>
        <taxon>Bacilli</taxon>
        <taxon>Bacillales</taxon>
        <taxon>Paenibacillaceae</taxon>
        <taxon>Paenibacillus</taxon>
    </lineage>
</organism>
<evidence type="ECO:0000259" key="6">
    <source>
        <dbReference type="Pfam" id="PF07992"/>
    </source>
</evidence>